<feature type="transmembrane region" description="Helical" evidence="1">
    <location>
        <begin position="6"/>
        <end position="24"/>
    </location>
</feature>
<evidence type="ECO:0000313" key="3">
    <source>
        <dbReference type="Proteomes" id="UP000034246"/>
    </source>
</evidence>
<keyword evidence="1" id="KW-0472">Membrane</keyword>
<keyword evidence="1" id="KW-1133">Transmembrane helix</keyword>
<accession>A0A0G0QLN2</accession>
<feature type="transmembrane region" description="Helical" evidence="1">
    <location>
        <begin position="185"/>
        <end position="204"/>
    </location>
</feature>
<sequence length="266" mass="31006">MKAFLMLLPIGILVTGFLIYRFVGKKELLKMDLVQFIYAFIITPTLIIWIKTVVFYNLNSAGIYDQEDKFFVDTLITVVLLFFFAFMVIHSLTKTFAIKKNKDPLFNVFEHTEYFHMWLSHLATLSTALLTMFIVGNLNIFFPLLSLQANINLYLGIAVGILFGFLFYQVLFVNKVEKQQKFDRVMKLQTYIYTFLIVTAYIIFRPKFDSAYSIYWCTVLFFVSSATFSQNLIRSRKKHPNYTGFDTSLLISCGVPFKKIIEIIKS</sequence>
<feature type="transmembrane region" description="Helical" evidence="1">
    <location>
        <begin position="151"/>
        <end position="173"/>
    </location>
</feature>
<organism evidence="2 3">
    <name type="scientific">Candidatus Woesebacteria bacterium GW2011_GWA1_39_21</name>
    <dbReference type="NCBI Taxonomy" id="1618550"/>
    <lineage>
        <taxon>Bacteria</taxon>
        <taxon>Candidatus Woeseibacteriota</taxon>
    </lineage>
</organism>
<gene>
    <name evidence="2" type="ORF">UT39_C0009G0060</name>
</gene>
<dbReference type="Proteomes" id="UP000034246">
    <property type="component" value="Unassembled WGS sequence"/>
</dbReference>
<feature type="transmembrane region" description="Helical" evidence="1">
    <location>
        <begin position="36"/>
        <end position="58"/>
    </location>
</feature>
<keyword evidence="1" id="KW-0812">Transmembrane</keyword>
<dbReference type="AlphaFoldDB" id="A0A0G0QLN2"/>
<evidence type="ECO:0000313" key="2">
    <source>
        <dbReference type="EMBL" id="KKR11300.1"/>
    </source>
</evidence>
<protein>
    <submittedName>
        <fullName evidence="2">Uncharacterized protein</fullName>
    </submittedName>
</protein>
<feature type="transmembrane region" description="Helical" evidence="1">
    <location>
        <begin position="210"/>
        <end position="228"/>
    </location>
</feature>
<name>A0A0G0QLN2_9BACT</name>
<comment type="caution">
    <text evidence="2">The sequence shown here is derived from an EMBL/GenBank/DDBJ whole genome shotgun (WGS) entry which is preliminary data.</text>
</comment>
<proteinExistence type="predicted"/>
<feature type="transmembrane region" description="Helical" evidence="1">
    <location>
        <begin position="122"/>
        <end position="145"/>
    </location>
</feature>
<feature type="transmembrane region" description="Helical" evidence="1">
    <location>
        <begin position="70"/>
        <end position="92"/>
    </location>
</feature>
<dbReference type="EMBL" id="LBWP01000009">
    <property type="protein sequence ID" value="KKR11300.1"/>
    <property type="molecule type" value="Genomic_DNA"/>
</dbReference>
<evidence type="ECO:0000256" key="1">
    <source>
        <dbReference type="SAM" id="Phobius"/>
    </source>
</evidence>
<reference evidence="2 3" key="1">
    <citation type="journal article" date="2015" name="Nature">
        <title>rRNA introns, odd ribosomes, and small enigmatic genomes across a large radiation of phyla.</title>
        <authorList>
            <person name="Brown C.T."/>
            <person name="Hug L.A."/>
            <person name="Thomas B.C."/>
            <person name="Sharon I."/>
            <person name="Castelle C.J."/>
            <person name="Singh A."/>
            <person name="Wilkins M.J."/>
            <person name="Williams K.H."/>
            <person name="Banfield J.F."/>
        </authorList>
    </citation>
    <scope>NUCLEOTIDE SEQUENCE [LARGE SCALE GENOMIC DNA]</scope>
</reference>